<comment type="subcellular location">
    <subcellularLocation>
        <location evidence="1">Cytoplasm</location>
        <location evidence="1">Cytosol</location>
    </subcellularLocation>
</comment>
<dbReference type="Gramene" id="CMK064CT">
    <property type="protein sequence ID" value="CMK064CT"/>
    <property type="gene ID" value="CMK064C"/>
</dbReference>
<dbReference type="GO" id="GO:0005829">
    <property type="term" value="C:cytosol"/>
    <property type="evidence" value="ECO:0007669"/>
    <property type="project" value="UniProtKB-SubCell"/>
</dbReference>
<evidence type="ECO:0000256" key="4">
    <source>
        <dbReference type="ARBA" id="ARBA00022540"/>
    </source>
</evidence>
<evidence type="ECO:0000256" key="5">
    <source>
        <dbReference type="ARBA" id="ARBA00022917"/>
    </source>
</evidence>
<dbReference type="SUPFAM" id="SSF100950">
    <property type="entry name" value="NagB/RpiA/CoA transferase-like"/>
    <property type="match status" value="1"/>
</dbReference>
<dbReference type="Proteomes" id="UP000007014">
    <property type="component" value="Chromosome 11"/>
</dbReference>
<evidence type="ECO:0000313" key="11">
    <source>
        <dbReference type="EMBL" id="BAM80457.1"/>
    </source>
</evidence>
<comment type="similarity">
    <text evidence="2 9">Belongs to the eIF-2B alpha/beta/delta subunits family.</text>
</comment>
<evidence type="ECO:0000256" key="10">
    <source>
        <dbReference type="SAM" id="MobiDB-lite"/>
    </source>
</evidence>
<dbReference type="InterPro" id="IPR042529">
    <property type="entry name" value="IF_2B-like_C"/>
</dbReference>
<dbReference type="Gene3D" id="3.40.50.10470">
    <property type="entry name" value="Translation initiation factor eif-2b, domain 2"/>
    <property type="match status" value="1"/>
</dbReference>
<dbReference type="eggNOG" id="KOG1466">
    <property type="taxonomic scope" value="Eukaryota"/>
</dbReference>
<keyword evidence="3" id="KW-0963">Cytoplasm</keyword>
<dbReference type="GO" id="GO:0003743">
    <property type="term" value="F:translation initiation factor activity"/>
    <property type="evidence" value="ECO:0007669"/>
    <property type="project" value="UniProtKB-KW"/>
</dbReference>
<organism evidence="11 12">
    <name type="scientific">Cyanidioschyzon merolae (strain NIES-3377 / 10D)</name>
    <name type="common">Unicellular red alga</name>
    <dbReference type="NCBI Taxonomy" id="280699"/>
    <lineage>
        <taxon>Eukaryota</taxon>
        <taxon>Rhodophyta</taxon>
        <taxon>Bangiophyceae</taxon>
        <taxon>Cyanidiales</taxon>
        <taxon>Cyanidiaceae</taxon>
        <taxon>Cyanidioschyzon</taxon>
    </lineage>
</organism>
<dbReference type="KEGG" id="cme:CYME_CMK064C"/>
<dbReference type="InterPro" id="IPR000649">
    <property type="entry name" value="IF-2B-related"/>
</dbReference>
<evidence type="ECO:0000313" key="12">
    <source>
        <dbReference type="Proteomes" id="UP000007014"/>
    </source>
</evidence>
<dbReference type="AlphaFoldDB" id="M1VCT7"/>
<dbReference type="STRING" id="280699.M1VCT7"/>
<dbReference type="Gene3D" id="1.20.120.1070">
    <property type="entry name" value="Translation initiation factor eIF-2B, N-terminal domain"/>
    <property type="match status" value="1"/>
</dbReference>
<keyword evidence="4 11" id="KW-0396">Initiation factor</keyword>
<evidence type="ECO:0000256" key="7">
    <source>
        <dbReference type="ARBA" id="ARBA00044236"/>
    </source>
</evidence>
<gene>
    <name evidence="11" type="ORF">CYME_CMK064C</name>
</gene>
<dbReference type="InterPro" id="IPR037171">
    <property type="entry name" value="NagB/RpiA_transferase-like"/>
</dbReference>
<dbReference type="InterPro" id="IPR051501">
    <property type="entry name" value="eIF2B_alpha/beta/delta"/>
</dbReference>
<proteinExistence type="inferred from homology"/>
<dbReference type="GeneID" id="16994425"/>
<dbReference type="PANTHER" id="PTHR45860:SF1">
    <property type="entry name" value="TRANSLATION INITIATION FACTOR EIF-2B SUBUNIT ALPHA"/>
    <property type="match status" value="1"/>
</dbReference>
<evidence type="ECO:0000256" key="2">
    <source>
        <dbReference type="ARBA" id="ARBA00007251"/>
    </source>
</evidence>
<evidence type="ECO:0000256" key="8">
    <source>
        <dbReference type="ARBA" id="ARBA00046432"/>
    </source>
</evidence>
<name>M1VCT7_CYAM1</name>
<dbReference type="RefSeq" id="XP_005536493.1">
    <property type="nucleotide sequence ID" value="XM_005536436.1"/>
</dbReference>
<evidence type="ECO:0000256" key="6">
    <source>
        <dbReference type="ARBA" id="ARBA00044208"/>
    </source>
</evidence>
<comment type="subunit">
    <text evidence="8">Component of the translation initiation factor 2B (eIF2B) complex which is a heterodecamer of two sets of five different subunits: alpha, beta, gamma, delta and epsilon. Subunits alpha, beta and delta comprise a regulatory subcomplex and subunits epsilon and gamma comprise a catalytic subcomplex. Within the complex, the hexameric regulatory complex resides at the center, with the two heterodimeric catalytic subcomplexes bound on opposite sides.</text>
</comment>
<dbReference type="Pfam" id="PF01008">
    <property type="entry name" value="IF-2B"/>
    <property type="match status" value="1"/>
</dbReference>
<feature type="compositionally biased region" description="Basic and acidic residues" evidence="10">
    <location>
        <begin position="1"/>
        <end position="15"/>
    </location>
</feature>
<evidence type="ECO:0000256" key="3">
    <source>
        <dbReference type="ARBA" id="ARBA00022490"/>
    </source>
</evidence>
<dbReference type="GO" id="GO:0005085">
    <property type="term" value="F:guanyl-nucleotide exchange factor activity"/>
    <property type="evidence" value="ECO:0007669"/>
    <property type="project" value="TreeGrafter"/>
</dbReference>
<sequence>MHEPSIRERVSKDVQPDSGSLVSTSTATNAGRAAPWTSVPSSEGACAAPTGTDGSSIFTQRKQSQLDVTYLLAAQAKPGQPHEVAGVPEPEFDVLTRFRSELARETPAAPAAVHVLTDLIRCSRSETIYGLELEVRRACDKMISYARSSELSVRAACELFVKFITRTSFDFPDFAECKMRLIQRGEHFRAMTDTCRERIAVFGEPFILQGSNILTHGGSRVVFSIIERAARMKRKQFRVVVVEGRGRHDAALSSGMTAKTLRFCCDVMRLGIQVTIIPDSAVPAAMEVIDIVLLGAEAIAESGAVINQVGSLGIALAAKTFNVQVFIAAESYKFVRIYPLTQRDISKTDSDHAPRSYRQMTRHEEIPKQLQFECPPSDLTPGSYIHLLITDLGVLTPAAVSEALMKMYH</sequence>
<feature type="compositionally biased region" description="Polar residues" evidence="10">
    <location>
        <begin position="17"/>
        <end position="29"/>
    </location>
</feature>
<evidence type="ECO:0000256" key="1">
    <source>
        <dbReference type="ARBA" id="ARBA00004514"/>
    </source>
</evidence>
<dbReference type="InterPro" id="IPR042528">
    <property type="entry name" value="elF-2B_alpha_N"/>
</dbReference>
<keyword evidence="5" id="KW-0648">Protein biosynthesis</keyword>
<dbReference type="OMA" id="GDWESCK"/>
<dbReference type="HOGENOM" id="CLU_016218_0_2_1"/>
<feature type="region of interest" description="Disordered" evidence="10">
    <location>
        <begin position="1"/>
        <end position="55"/>
    </location>
</feature>
<evidence type="ECO:0000256" key="9">
    <source>
        <dbReference type="RuleBase" id="RU003814"/>
    </source>
</evidence>
<dbReference type="GO" id="GO:0005851">
    <property type="term" value="C:eukaryotic translation initiation factor 2B complex"/>
    <property type="evidence" value="ECO:0007669"/>
    <property type="project" value="TreeGrafter"/>
</dbReference>
<dbReference type="EMBL" id="AP006493">
    <property type="protein sequence ID" value="BAM80457.1"/>
    <property type="molecule type" value="Genomic_DNA"/>
</dbReference>
<reference evidence="11 12" key="1">
    <citation type="journal article" date="2004" name="Nature">
        <title>Genome sequence of the ultrasmall unicellular red alga Cyanidioschyzon merolae 10D.</title>
        <authorList>
            <person name="Matsuzaki M."/>
            <person name="Misumi O."/>
            <person name="Shin-i T."/>
            <person name="Maruyama S."/>
            <person name="Takahara M."/>
            <person name="Miyagishima S."/>
            <person name="Mori T."/>
            <person name="Nishida K."/>
            <person name="Yagisawa F."/>
            <person name="Nishida K."/>
            <person name="Yoshida Y."/>
            <person name="Nishimura Y."/>
            <person name="Nakao S."/>
            <person name="Kobayashi T."/>
            <person name="Momoyama Y."/>
            <person name="Higashiyama T."/>
            <person name="Minoda A."/>
            <person name="Sano M."/>
            <person name="Nomoto H."/>
            <person name="Oishi K."/>
            <person name="Hayashi H."/>
            <person name="Ohta F."/>
            <person name="Nishizaka S."/>
            <person name="Haga S."/>
            <person name="Miura S."/>
            <person name="Morishita T."/>
            <person name="Kabeya Y."/>
            <person name="Terasawa K."/>
            <person name="Suzuki Y."/>
            <person name="Ishii Y."/>
            <person name="Asakawa S."/>
            <person name="Takano H."/>
            <person name="Ohta N."/>
            <person name="Kuroiwa H."/>
            <person name="Tanaka K."/>
            <person name="Shimizu N."/>
            <person name="Sugano S."/>
            <person name="Sato N."/>
            <person name="Nozaki H."/>
            <person name="Ogasawara N."/>
            <person name="Kohara Y."/>
            <person name="Kuroiwa T."/>
        </authorList>
    </citation>
    <scope>NUCLEOTIDE SEQUENCE [LARGE SCALE GENOMIC DNA]</scope>
    <source>
        <strain evidence="11 12">10D</strain>
    </source>
</reference>
<keyword evidence="12" id="KW-1185">Reference proteome</keyword>
<protein>
    <recommendedName>
        <fullName evidence="6">Translation initiation factor eIF2B subunit alpha</fullName>
    </recommendedName>
    <alternativeName>
        <fullName evidence="7">eIF2B GDP-GTP exchange factor subunit alpha</fullName>
    </alternativeName>
</protein>
<dbReference type="OrthoDB" id="10249309at2759"/>
<reference evidence="11 12" key="2">
    <citation type="journal article" date="2007" name="BMC Biol.">
        <title>A 100%-complete sequence reveals unusually simple genomic features in the hot-spring red alga Cyanidioschyzon merolae.</title>
        <authorList>
            <person name="Nozaki H."/>
            <person name="Takano H."/>
            <person name="Misumi O."/>
            <person name="Terasawa K."/>
            <person name="Matsuzaki M."/>
            <person name="Maruyama S."/>
            <person name="Nishida K."/>
            <person name="Yagisawa F."/>
            <person name="Yoshida Y."/>
            <person name="Fujiwara T."/>
            <person name="Takio S."/>
            <person name="Tamura K."/>
            <person name="Chung S.J."/>
            <person name="Nakamura S."/>
            <person name="Kuroiwa H."/>
            <person name="Tanaka K."/>
            <person name="Sato N."/>
            <person name="Kuroiwa T."/>
        </authorList>
    </citation>
    <scope>NUCLEOTIDE SEQUENCE [LARGE SCALE GENOMIC DNA]</scope>
    <source>
        <strain evidence="11 12">10D</strain>
    </source>
</reference>
<dbReference type="PANTHER" id="PTHR45860">
    <property type="entry name" value="TRANSLATION INITIATION FACTOR EIF-2B SUBUNIT ALPHA"/>
    <property type="match status" value="1"/>
</dbReference>
<accession>M1VCT7</accession>